<reference evidence="3 4" key="1">
    <citation type="submission" date="2009-01" db="EMBL/GenBank/DDBJ databases">
        <authorList>
            <person name="Fulton L."/>
            <person name="Clifton S."/>
            <person name="Fulton B."/>
            <person name="Xu J."/>
            <person name="Minx P."/>
            <person name="Pepin K.H."/>
            <person name="Johnson M."/>
            <person name="Bhonagiri V."/>
            <person name="Nash W.E."/>
            <person name="Mardis E.R."/>
            <person name="Wilson R.K."/>
        </authorList>
    </citation>
    <scope>NUCLEOTIDE SEQUENCE [LARGE SCALE GENOMIC DNA]</scope>
    <source>
        <strain evidence="3 4">DSM 15981</strain>
    </source>
</reference>
<feature type="transmembrane region" description="Helical" evidence="2">
    <location>
        <begin position="310"/>
        <end position="330"/>
    </location>
</feature>
<feature type="transmembrane region" description="Helical" evidence="2">
    <location>
        <begin position="62"/>
        <end position="83"/>
    </location>
</feature>
<sequence length="430" mass="45055">MGNQLKNSSVGFFPMKYFLVLLVITVLGIMTGTSCEGFLGGFVVCTVLGLFMMYIGDALPIVNTYFGGGSFIALFGSAALVYFGVFPEATIELVSDFCKSMDYNGWLVSALICGSILAMDRKLLLRAGILYFIPIVLGIACAFGMCGLVGALTGYGWREAILFIALPIMGGGTAAGAVPTAATYGMSMTKDSAYYLSLMMPAVVMGNALAIVVAGLLNGVGLKFPKTTGNGKLMKKEDIIAAASEKMSRIDFGALGRGFVLTGIFYTLGKMCALAVPGIHYYAWTIILCAVCKISGSVPEQVQEDVKQWYQLVMKIGIPAILITIGVVYVDLNVVIANLNLGFVLMVLATLIGCVIGPWLIAGILGFNKVEIAMTAGLCMANMGGSGDVATLGAGKRMELMPFAQISSRIGGALIIVLASIIAPIIGAGL</sequence>
<comment type="similarity">
    <text evidence="1">Belongs to the 2-hydroxycarboxylate transporter (2-HCT) (TC 2.A.24) family.</text>
</comment>
<proteinExistence type="inferred from homology"/>
<comment type="caution">
    <text evidence="3">The sequence shown here is derived from an EMBL/GenBank/DDBJ whole genome shotgun (WGS) entry which is preliminary data.</text>
</comment>
<keyword evidence="2" id="KW-0812">Transmembrane</keyword>
<dbReference type="PANTHER" id="PTHR40033">
    <property type="entry name" value="NA(+)-MALATE SYMPORTER"/>
    <property type="match status" value="1"/>
</dbReference>
<feature type="transmembrane region" description="Helical" evidence="2">
    <location>
        <begin position="37"/>
        <end position="55"/>
    </location>
</feature>
<keyword evidence="2" id="KW-1133">Transmembrane helix</keyword>
<keyword evidence="1" id="KW-0769">Symport</keyword>
<feature type="transmembrane region" description="Helical" evidence="2">
    <location>
        <begin position="342"/>
        <end position="366"/>
    </location>
</feature>
<dbReference type="PIRSF" id="PIRSF005348">
    <property type="entry name" value="YxkH"/>
    <property type="match status" value="1"/>
</dbReference>
<dbReference type="EMBL" id="ACCJ01000008">
    <property type="protein sequence ID" value="EEG57748.1"/>
    <property type="molecule type" value="Genomic_DNA"/>
</dbReference>
<evidence type="ECO:0000256" key="1">
    <source>
        <dbReference type="PIRNR" id="PIRNR005348"/>
    </source>
</evidence>
<gene>
    <name evidence="3" type="ORF">CLOSTASPAR_00168</name>
</gene>
<keyword evidence="1" id="KW-0813">Transport</keyword>
<dbReference type="InterPro" id="IPR004679">
    <property type="entry name" value="2-OHcarboxylate_transport"/>
</dbReference>
<feature type="transmembrane region" description="Helical" evidence="2">
    <location>
        <begin position="406"/>
        <end position="427"/>
    </location>
</feature>
<reference evidence="3 4" key="2">
    <citation type="submission" date="2009-02" db="EMBL/GenBank/DDBJ databases">
        <title>Draft genome sequence of Clostridium asparagiforme (DSM 15981).</title>
        <authorList>
            <person name="Sudarsanam P."/>
            <person name="Ley R."/>
            <person name="Guruge J."/>
            <person name="Turnbaugh P.J."/>
            <person name="Mahowald M."/>
            <person name="Liep D."/>
            <person name="Gordon J."/>
        </authorList>
    </citation>
    <scope>NUCLEOTIDE SEQUENCE [LARGE SCALE GENOMIC DNA]</scope>
    <source>
        <strain evidence="3 4">DSM 15981</strain>
    </source>
</reference>
<dbReference type="GO" id="GO:0005886">
    <property type="term" value="C:plasma membrane"/>
    <property type="evidence" value="ECO:0007669"/>
    <property type="project" value="UniProtKB-UniRule"/>
</dbReference>
<feature type="transmembrane region" description="Helical" evidence="2">
    <location>
        <begin position="161"/>
        <end position="182"/>
    </location>
</feature>
<feature type="transmembrane region" description="Helical" evidence="2">
    <location>
        <begin position="131"/>
        <end position="155"/>
    </location>
</feature>
<evidence type="ECO:0000256" key="2">
    <source>
        <dbReference type="SAM" id="Phobius"/>
    </source>
</evidence>
<dbReference type="GO" id="GO:0015293">
    <property type="term" value="F:symporter activity"/>
    <property type="evidence" value="ECO:0007669"/>
    <property type="project" value="UniProtKB-UniRule"/>
</dbReference>
<feature type="transmembrane region" description="Helical" evidence="2">
    <location>
        <begin position="194"/>
        <end position="217"/>
    </location>
</feature>
<dbReference type="PROSITE" id="PS51257">
    <property type="entry name" value="PROKAR_LIPOPROTEIN"/>
    <property type="match status" value="1"/>
</dbReference>
<dbReference type="GO" id="GO:0008514">
    <property type="term" value="F:organic anion transmembrane transporter activity"/>
    <property type="evidence" value="ECO:0007669"/>
    <property type="project" value="InterPro"/>
</dbReference>
<dbReference type="PANTHER" id="PTHR40033:SF1">
    <property type="entry name" value="CITRATE-SODIUM SYMPORTER"/>
    <property type="match status" value="1"/>
</dbReference>
<dbReference type="HOGENOM" id="CLU_041211_0_1_9"/>
<dbReference type="Pfam" id="PF03390">
    <property type="entry name" value="2HCT"/>
    <property type="match status" value="1"/>
</dbReference>
<keyword evidence="4" id="KW-1185">Reference proteome</keyword>
<evidence type="ECO:0000313" key="4">
    <source>
        <dbReference type="Proteomes" id="UP000004756"/>
    </source>
</evidence>
<name>C0CT70_9FIRM</name>
<keyword evidence="1 2" id="KW-0472">Membrane</keyword>
<feature type="transmembrane region" description="Helical" evidence="2">
    <location>
        <begin position="12"/>
        <end position="31"/>
    </location>
</feature>
<organism evidence="3 4">
    <name type="scientific">[Clostridium] asparagiforme DSM 15981</name>
    <dbReference type="NCBI Taxonomy" id="518636"/>
    <lineage>
        <taxon>Bacteria</taxon>
        <taxon>Bacillati</taxon>
        <taxon>Bacillota</taxon>
        <taxon>Clostridia</taxon>
        <taxon>Lachnospirales</taxon>
        <taxon>Lachnospiraceae</taxon>
        <taxon>Enterocloster</taxon>
    </lineage>
</organism>
<evidence type="ECO:0000313" key="3">
    <source>
        <dbReference type="EMBL" id="EEG57748.1"/>
    </source>
</evidence>
<accession>C0CT70</accession>
<dbReference type="AlphaFoldDB" id="C0CT70"/>
<protein>
    <submittedName>
        <fullName evidence="3">Bacterial sodium:citrate symporter</fullName>
    </submittedName>
</protein>
<dbReference type="Proteomes" id="UP000004756">
    <property type="component" value="Unassembled WGS sequence"/>
</dbReference>
<dbReference type="RefSeq" id="WP_007705302.1">
    <property type="nucleotide sequence ID" value="NZ_CP102272.1"/>
</dbReference>